<gene>
    <name evidence="12" type="ORF">M501DRAFT_1007292</name>
</gene>
<proteinExistence type="inferred from homology"/>
<dbReference type="FunFam" id="1.20.1510.10:FF:000026">
    <property type="entry name" value="Zinc/cadmium resistance protein-like protein"/>
    <property type="match status" value="1"/>
</dbReference>
<feature type="domain" description="Cation efflux protein transmembrane" evidence="10">
    <location>
        <begin position="13"/>
        <end position="144"/>
    </location>
</feature>
<dbReference type="AlphaFoldDB" id="A0A9P4VQJ7"/>
<evidence type="ECO:0000256" key="7">
    <source>
        <dbReference type="ARBA" id="ARBA00023136"/>
    </source>
</evidence>
<feature type="transmembrane region" description="Helical" evidence="9">
    <location>
        <begin position="348"/>
        <end position="371"/>
    </location>
</feature>
<reference evidence="12" key="1">
    <citation type="journal article" date="2020" name="Stud. Mycol.">
        <title>101 Dothideomycetes genomes: a test case for predicting lifestyles and emergence of pathogens.</title>
        <authorList>
            <person name="Haridas S."/>
            <person name="Albert R."/>
            <person name="Binder M."/>
            <person name="Bloem J."/>
            <person name="Labutti K."/>
            <person name="Salamov A."/>
            <person name="Andreopoulos B."/>
            <person name="Baker S."/>
            <person name="Barry K."/>
            <person name="Bills G."/>
            <person name="Bluhm B."/>
            <person name="Cannon C."/>
            <person name="Castanera R."/>
            <person name="Culley D."/>
            <person name="Daum C."/>
            <person name="Ezra D."/>
            <person name="Gonzalez J."/>
            <person name="Henrissat B."/>
            <person name="Kuo A."/>
            <person name="Liang C."/>
            <person name="Lipzen A."/>
            <person name="Lutzoni F."/>
            <person name="Magnuson J."/>
            <person name="Mondo S."/>
            <person name="Nolan M."/>
            <person name="Ohm R."/>
            <person name="Pangilinan J."/>
            <person name="Park H.-J."/>
            <person name="Ramirez L."/>
            <person name="Alfaro M."/>
            <person name="Sun H."/>
            <person name="Tritt A."/>
            <person name="Yoshinaga Y."/>
            <person name="Zwiers L.-H."/>
            <person name="Turgeon B."/>
            <person name="Goodwin S."/>
            <person name="Spatafora J."/>
            <person name="Crous P."/>
            <person name="Grigoriev I."/>
        </authorList>
    </citation>
    <scope>NUCLEOTIDE SEQUENCE</scope>
    <source>
        <strain evidence="12">CBS 101060</strain>
    </source>
</reference>
<feature type="compositionally biased region" description="Polar residues" evidence="8">
    <location>
        <begin position="282"/>
        <end position="291"/>
    </location>
</feature>
<feature type="compositionally biased region" description="Polar residues" evidence="8">
    <location>
        <begin position="188"/>
        <end position="200"/>
    </location>
</feature>
<feature type="compositionally biased region" description="Basic and acidic residues" evidence="8">
    <location>
        <begin position="495"/>
        <end position="518"/>
    </location>
</feature>
<dbReference type="Pfam" id="PF16916">
    <property type="entry name" value="ZT_dimer"/>
    <property type="match status" value="1"/>
</dbReference>
<evidence type="ECO:0000259" key="10">
    <source>
        <dbReference type="Pfam" id="PF01545"/>
    </source>
</evidence>
<evidence type="ECO:0000313" key="13">
    <source>
        <dbReference type="Proteomes" id="UP000799429"/>
    </source>
</evidence>
<sequence>MSTAKSTRIGILLGIDTAFFLLELIVGYAVHSLALVADSFHMLNDVLSLCVGLWAVKAATQKTSSKMYTYGWQRAETLGALVNGVFLVALCLSIFLEAIQRIVEPQEVSNPKLVLIVGCFGLASNILGLFLFHEHGHSHGGEEHSHSHYDQVKSAEEGRNRQGCHGDPESEVVADQSGNIADVLPQSRIGNWPSSNNQKLQFKEPSVDGPSEDRTRSPAFRREYSYKRHHSRSRSRAYSGLGDIPIHPASFRNEIIAASHLEDIESSSIDTEAEQGDVENQDVATETTSLLKRSKSNSSHINKSHRHAIISPNSPDQPSHEDHKHNKPKEAGKGEHGHSHGDLNMRGVFLHVMGDALGNIGVIGSALVIWLTDYSWRFYADPVISLVITVIILCSAIPLCKAASRILLQAVPAGISIDDIQEDIEDLDGIISCHHLHVWQLSDLKFVASLHVQVDFDFKNEGSARYMTLARAVRKCLHEYGIHSSTIQPEFCLDPDHPHAVASRKPHDHEHDSEDSEHGASSNGSSRRGKSVSKQNSRTGSLRSELGACLLECGDECATAKQCCAPRSSEGSADDGHGHNH</sequence>
<feature type="domain" description="Cation efflux protein cytoplasmic" evidence="11">
    <location>
        <begin position="413"/>
        <end position="490"/>
    </location>
</feature>
<dbReference type="SUPFAM" id="SSF161111">
    <property type="entry name" value="Cation efflux protein transmembrane domain-like"/>
    <property type="match status" value="1"/>
</dbReference>
<protein>
    <submittedName>
        <fullName evidence="12">Cation efflux protein</fullName>
    </submittedName>
</protein>
<feature type="transmembrane region" description="Helical" evidence="9">
    <location>
        <begin position="42"/>
        <end position="59"/>
    </location>
</feature>
<dbReference type="FunFam" id="1.20.1510.10:FF:000021">
    <property type="entry name" value="Solute carrier family 30 (Zinc transporter), member 1"/>
    <property type="match status" value="1"/>
</dbReference>
<dbReference type="InterPro" id="IPR027470">
    <property type="entry name" value="Cation_efflux_CTD"/>
</dbReference>
<evidence type="ECO:0000259" key="11">
    <source>
        <dbReference type="Pfam" id="PF16916"/>
    </source>
</evidence>
<comment type="similarity">
    <text evidence="2">Belongs to the cation diffusion facilitator (CDF) transporter (TC 2.A.4) family. SLC30A subfamily.</text>
</comment>
<dbReference type="OrthoDB" id="9944568at2759"/>
<feature type="compositionally biased region" description="Basic and acidic residues" evidence="8">
    <location>
        <begin position="318"/>
        <end position="339"/>
    </location>
</feature>
<dbReference type="Pfam" id="PF01545">
    <property type="entry name" value="Cation_efflux"/>
    <property type="match status" value="2"/>
</dbReference>
<keyword evidence="6 9" id="KW-1133">Transmembrane helix</keyword>
<dbReference type="Proteomes" id="UP000799429">
    <property type="component" value="Unassembled WGS sequence"/>
</dbReference>
<feature type="transmembrane region" description="Helical" evidence="9">
    <location>
        <begin position="9"/>
        <end position="30"/>
    </location>
</feature>
<evidence type="ECO:0000256" key="2">
    <source>
        <dbReference type="ARBA" id="ARBA00008873"/>
    </source>
</evidence>
<feature type="region of interest" description="Disordered" evidence="8">
    <location>
        <begin position="269"/>
        <end position="339"/>
    </location>
</feature>
<evidence type="ECO:0000256" key="5">
    <source>
        <dbReference type="ARBA" id="ARBA00022833"/>
    </source>
</evidence>
<evidence type="ECO:0000256" key="6">
    <source>
        <dbReference type="ARBA" id="ARBA00022989"/>
    </source>
</evidence>
<name>A0A9P4VQJ7_9PEZI</name>
<dbReference type="PANTHER" id="PTHR45820:SF4">
    <property type="entry name" value="ZINC TRANSPORTER 63C, ISOFORM F"/>
    <property type="match status" value="1"/>
</dbReference>
<evidence type="ECO:0000256" key="3">
    <source>
        <dbReference type="ARBA" id="ARBA00022448"/>
    </source>
</evidence>
<feature type="compositionally biased region" description="Polar residues" evidence="8">
    <location>
        <begin position="519"/>
        <end position="541"/>
    </location>
</feature>
<comment type="caution">
    <text evidence="12">The sequence shown here is derived from an EMBL/GenBank/DDBJ whole genome shotgun (WGS) entry which is preliminary data.</text>
</comment>
<dbReference type="EMBL" id="MU006103">
    <property type="protein sequence ID" value="KAF2836594.1"/>
    <property type="molecule type" value="Genomic_DNA"/>
</dbReference>
<dbReference type="SUPFAM" id="SSF160240">
    <property type="entry name" value="Cation efflux protein cytoplasmic domain-like"/>
    <property type="match status" value="1"/>
</dbReference>
<feature type="domain" description="Cation efflux protein transmembrane" evidence="10">
    <location>
        <begin position="336"/>
        <end position="408"/>
    </location>
</feature>
<dbReference type="PANTHER" id="PTHR45820">
    <property type="entry name" value="FI23527P1"/>
    <property type="match status" value="1"/>
</dbReference>
<feature type="region of interest" description="Disordered" evidence="8">
    <location>
        <begin position="184"/>
        <end position="219"/>
    </location>
</feature>
<evidence type="ECO:0000313" key="12">
    <source>
        <dbReference type="EMBL" id="KAF2836594.1"/>
    </source>
</evidence>
<evidence type="ECO:0000256" key="9">
    <source>
        <dbReference type="SAM" id="Phobius"/>
    </source>
</evidence>
<dbReference type="GO" id="GO:0006882">
    <property type="term" value="P:intracellular zinc ion homeostasis"/>
    <property type="evidence" value="ECO:0007669"/>
    <property type="project" value="TreeGrafter"/>
</dbReference>
<dbReference type="InterPro" id="IPR027469">
    <property type="entry name" value="Cation_efflux_TMD_sf"/>
</dbReference>
<accession>A0A9P4VQJ7</accession>
<feature type="region of interest" description="Disordered" evidence="8">
    <location>
        <begin position="495"/>
        <end position="541"/>
    </location>
</feature>
<feature type="compositionally biased region" description="Basic and acidic residues" evidence="8">
    <location>
        <begin position="201"/>
        <end position="219"/>
    </location>
</feature>
<dbReference type="InterPro" id="IPR036837">
    <property type="entry name" value="Cation_efflux_CTD_sf"/>
</dbReference>
<feature type="transmembrane region" description="Helical" evidence="9">
    <location>
        <begin position="112"/>
        <end position="132"/>
    </location>
</feature>
<keyword evidence="3" id="KW-0813">Transport</keyword>
<comment type="subcellular location">
    <subcellularLocation>
        <location evidence="1">Membrane</location>
        <topology evidence="1">Multi-pass membrane protein</topology>
    </subcellularLocation>
</comment>
<evidence type="ECO:0000256" key="8">
    <source>
        <dbReference type="SAM" id="MobiDB-lite"/>
    </source>
</evidence>
<feature type="compositionally biased region" description="Acidic residues" evidence="8">
    <location>
        <begin position="271"/>
        <end position="280"/>
    </location>
</feature>
<organism evidence="12 13">
    <name type="scientific">Patellaria atrata CBS 101060</name>
    <dbReference type="NCBI Taxonomy" id="1346257"/>
    <lineage>
        <taxon>Eukaryota</taxon>
        <taxon>Fungi</taxon>
        <taxon>Dikarya</taxon>
        <taxon>Ascomycota</taxon>
        <taxon>Pezizomycotina</taxon>
        <taxon>Dothideomycetes</taxon>
        <taxon>Dothideomycetes incertae sedis</taxon>
        <taxon>Patellariales</taxon>
        <taxon>Patellariaceae</taxon>
        <taxon>Patellaria</taxon>
    </lineage>
</organism>
<evidence type="ECO:0000256" key="4">
    <source>
        <dbReference type="ARBA" id="ARBA00022692"/>
    </source>
</evidence>
<keyword evidence="5" id="KW-0862">Zinc</keyword>
<evidence type="ECO:0000256" key="1">
    <source>
        <dbReference type="ARBA" id="ARBA00004141"/>
    </source>
</evidence>
<dbReference type="InterPro" id="IPR058533">
    <property type="entry name" value="Cation_efflux_TM"/>
</dbReference>
<feature type="transmembrane region" description="Helical" evidence="9">
    <location>
        <begin position="383"/>
        <end position="400"/>
    </location>
</feature>
<dbReference type="NCBIfam" id="TIGR01297">
    <property type="entry name" value="CDF"/>
    <property type="match status" value="2"/>
</dbReference>
<dbReference type="InterPro" id="IPR002524">
    <property type="entry name" value="Cation_efflux"/>
</dbReference>
<feature type="transmembrane region" description="Helical" evidence="9">
    <location>
        <begin position="80"/>
        <end position="100"/>
    </location>
</feature>
<dbReference type="GO" id="GO:0016020">
    <property type="term" value="C:membrane"/>
    <property type="evidence" value="ECO:0007669"/>
    <property type="project" value="UniProtKB-SubCell"/>
</dbReference>
<dbReference type="GO" id="GO:0005385">
    <property type="term" value="F:zinc ion transmembrane transporter activity"/>
    <property type="evidence" value="ECO:0007669"/>
    <property type="project" value="TreeGrafter"/>
</dbReference>
<feature type="compositionally biased region" description="Basic and acidic residues" evidence="8">
    <location>
        <begin position="140"/>
        <end position="168"/>
    </location>
</feature>
<dbReference type="Gene3D" id="1.20.1510.10">
    <property type="entry name" value="Cation efflux protein transmembrane domain"/>
    <property type="match status" value="2"/>
</dbReference>
<feature type="region of interest" description="Disordered" evidence="8">
    <location>
        <begin position="140"/>
        <end position="172"/>
    </location>
</feature>
<keyword evidence="4 9" id="KW-0812">Transmembrane</keyword>
<keyword evidence="13" id="KW-1185">Reference proteome</keyword>
<keyword evidence="7 9" id="KW-0472">Membrane</keyword>